<dbReference type="AlphaFoldDB" id="A0A384K0B7"/>
<dbReference type="VEuPathDB" id="FungiDB:Bcin13g00610"/>
<proteinExistence type="predicted"/>
<reference evidence="1 2" key="3">
    <citation type="journal article" date="2017" name="Mol. Plant Pathol.">
        <title>A gapless genome sequence of the fungus Botrytis cinerea.</title>
        <authorList>
            <person name="Van Kan J.A."/>
            <person name="Stassen J.H."/>
            <person name="Mosbach A."/>
            <person name="Van Der Lee T.A."/>
            <person name="Faino L."/>
            <person name="Farmer A.D."/>
            <person name="Papasotiriou D.G."/>
            <person name="Zhou S."/>
            <person name="Seidl M.F."/>
            <person name="Cottam E."/>
            <person name="Edel D."/>
            <person name="Hahn M."/>
            <person name="Schwartz D.C."/>
            <person name="Dietrich R.A."/>
            <person name="Widdison S."/>
            <person name="Scalliet G."/>
        </authorList>
    </citation>
    <scope>NUCLEOTIDE SEQUENCE [LARGE SCALE GENOMIC DNA]</scope>
    <source>
        <strain evidence="1 2">B05.10</strain>
    </source>
</reference>
<dbReference type="Proteomes" id="UP000001798">
    <property type="component" value="Chromosome 13"/>
</dbReference>
<keyword evidence="2" id="KW-1185">Reference proteome</keyword>
<name>A0A384K0B7_BOTFB</name>
<reference evidence="1 2" key="2">
    <citation type="journal article" date="2012" name="Eukaryot. Cell">
        <title>Genome update of Botrytis cinerea strains B05.10 and T4.</title>
        <authorList>
            <person name="Staats M."/>
            <person name="van Kan J.A."/>
        </authorList>
    </citation>
    <scope>NUCLEOTIDE SEQUENCE [LARGE SCALE GENOMIC DNA]</scope>
    <source>
        <strain evidence="1 2">B05.10</strain>
    </source>
</reference>
<gene>
    <name evidence="1" type="ORF">BCIN_13g00610</name>
</gene>
<dbReference type="RefSeq" id="XP_024552432.1">
    <property type="nucleotide sequence ID" value="XM_024696619.1"/>
</dbReference>
<reference evidence="1 2" key="1">
    <citation type="journal article" date="2011" name="PLoS Genet.">
        <title>Genomic analysis of the necrotrophic fungal pathogens Sclerotinia sclerotiorum and Botrytis cinerea.</title>
        <authorList>
            <person name="Amselem J."/>
            <person name="Cuomo C.A."/>
            <person name="van Kan J.A."/>
            <person name="Viaud M."/>
            <person name="Benito E.P."/>
            <person name="Couloux A."/>
            <person name="Coutinho P.M."/>
            <person name="de Vries R.P."/>
            <person name="Dyer P.S."/>
            <person name="Fillinger S."/>
            <person name="Fournier E."/>
            <person name="Gout L."/>
            <person name="Hahn M."/>
            <person name="Kohn L."/>
            <person name="Lapalu N."/>
            <person name="Plummer K.M."/>
            <person name="Pradier J.M."/>
            <person name="Quevillon E."/>
            <person name="Sharon A."/>
            <person name="Simon A."/>
            <person name="ten Have A."/>
            <person name="Tudzynski B."/>
            <person name="Tudzynski P."/>
            <person name="Wincker P."/>
            <person name="Andrew M."/>
            <person name="Anthouard V."/>
            <person name="Beever R.E."/>
            <person name="Beffa R."/>
            <person name="Benoit I."/>
            <person name="Bouzid O."/>
            <person name="Brault B."/>
            <person name="Chen Z."/>
            <person name="Choquer M."/>
            <person name="Collemare J."/>
            <person name="Cotton P."/>
            <person name="Danchin E.G."/>
            <person name="Da Silva C."/>
            <person name="Gautier A."/>
            <person name="Giraud C."/>
            <person name="Giraud T."/>
            <person name="Gonzalez C."/>
            <person name="Grossetete S."/>
            <person name="Guldener U."/>
            <person name="Henrissat B."/>
            <person name="Howlett B.J."/>
            <person name="Kodira C."/>
            <person name="Kretschmer M."/>
            <person name="Lappartient A."/>
            <person name="Leroch M."/>
            <person name="Levis C."/>
            <person name="Mauceli E."/>
            <person name="Neuveglise C."/>
            <person name="Oeser B."/>
            <person name="Pearson M."/>
            <person name="Poulain J."/>
            <person name="Poussereau N."/>
            <person name="Quesneville H."/>
            <person name="Rascle C."/>
            <person name="Schumacher J."/>
            <person name="Segurens B."/>
            <person name="Sexton A."/>
            <person name="Silva E."/>
            <person name="Sirven C."/>
            <person name="Soanes D.M."/>
            <person name="Talbot N.J."/>
            <person name="Templeton M."/>
            <person name="Yandava C."/>
            <person name="Yarden O."/>
            <person name="Zeng Q."/>
            <person name="Rollins J.A."/>
            <person name="Lebrun M.H."/>
            <person name="Dickman M."/>
        </authorList>
    </citation>
    <scope>NUCLEOTIDE SEQUENCE [LARGE SCALE GENOMIC DNA]</scope>
    <source>
        <strain evidence="1 2">B05.10</strain>
    </source>
</reference>
<accession>A0A384K0B7</accession>
<dbReference type="KEGG" id="bfu:BCIN_13g00610"/>
<evidence type="ECO:0000313" key="2">
    <source>
        <dbReference type="Proteomes" id="UP000001798"/>
    </source>
</evidence>
<dbReference type="GeneID" id="36394766"/>
<evidence type="ECO:0000313" key="1">
    <source>
        <dbReference type="EMBL" id="ATZ56212.1"/>
    </source>
</evidence>
<sequence>MAICNSYYILIVLGRKGKEEKRREKRSDDDDDDDIYVWVRENGLDGIRRPVHTCQGWAMESLIIGGKEWKLKIEN</sequence>
<protein>
    <submittedName>
        <fullName evidence="1">Uncharacterized protein</fullName>
    </submittedName>
</protein>
<dbReference type="EMBL" id="CP009817">
    <property type="protein sequence ID" value="ATZ56212.1"/>
    <property type="molecule type" value="Genomic_DNA"/>
</dbReference>
<organism evidence="1 2">
    <name type="scientific">Botryotinia fuckeliana (strain B05.10)</name>
    <name type="common">Noble rot fungus</name>
    <name type="synonym">Botrytis cinerea</name>
    <dbReference type="NCBI Taxonomy" id="332648"/>
    <lineage>
        <taxon>Eukaryota</taxon>
        <taxon>Fungi</taxon>
        <taxon>Dikarya</taxon>
        <taxon>Ascomycota</taxon>
        <taxon>Pezizomycotina</taxon>
        <taxon>Leotiomycetes</taxon>
        <taxon>Helotiales</taxon>
        <taxon>Sclerotiniaceae</taxon>
        <taxon>Botrytis</taxon>
    </lineage>
</organism>